<evidence type="ECO:0000313" key="3">
    <source>
        <dbReference type="Proteomes" id="UP000562464"/>
    </source>
</evidence>
<dbReference type="InterPro" id="IPR036390">
    <property type="entry name" value="WH_DNA-bd_sf"/>
</dbReference>
<dbReference type="Proteomes" id="UP000562464">
    <property type="component" value="Unassembled WGS sequence"/>
</dbReference>
<dbReference type="PANTHER" id="PTHR33164:SF43">
    <property type="entry name" value="HTH-TYPE TRANSCRIPTIONAL REPRESSOR YETL"/>
    <property type="match status" value="1"/>
</dbReference>
<dbReference type="PANTHER" id="PTHR33164">
    <property type="entry name" value="TRANSCRIPTIONAL REGULATOR, MARR FAMILY"/>
    <property type="match status" value="1"/>
</dbReference>
<dbReference type="InterPro" id="IPR036388">
    <property type="entry name" value="WH-like_DNA-bd_sf"/>
</dbReference>
<dbReference type="PRINTS" id="PR00598">
    <property type="entry name" value="HTHMARR"/>
</dbReference>
<keyword evidence="3" id="KW-1185">Reference proteome</keyword>
<dbReference type="SUPFAM" id="SSF46785">
    <property type="entry name" value="Winged helix' DNA-binding domain"/>
    <property type="match status" value="1"/>
</dbReference>
<dbReference type="AlphaFoldDB" id="A0A841C1S8"/>
<comment type="caution">
    <text evidence="2">The sequence shown here is derived from an EMBL/GenBank/DDBJ whole genome shotgun (WGS) entry which is preliminary data.</text>
</comment>
<dbReference type="GO" id="GO:0003700">
    <property type="term" value="F:DNA-binding transcription factor activity"/>
    <property type="evidence" value="ECO:0007669"/>
    <property type="project" value="InterPro"/>
</dbReference>
<reference evidence="2 3" key="1">
    <citation type="submission" date="2020-08" db="EMBL/GenBank/DDBJ databases">
        <title>Genomic Encyclopedia of Type Strains, Phase IV (KMG-IV): sequencing the most valuable type-strain genomes for metagenomic binning, comparative biology and taxonomic classification.</title>
        <authorList>
            <person name="Goeker M."/>
        </authorList>
    </citation>
    <scope>NUCLEOTIDE SEQUENCE [LARGE SCALE GENOMIC DNA]</scope>
    <source>
        <strain evidence="2 3">DSM 14925</strain>
    </source>
</reference>
<dbReference type="InterPro" id="IPR039422">
    <property type="entry name" value="MarR/SlyA-like"/>
</dbReference>
<dbReference type="SMART" id="SM00347">
    <property type="entry name" value="HTH_MARR"/>
    <property type="match status" value="1"/>
</dbReference>
<dbReference type="GO" id="GO:0003677">
    <property type="term" value="F:DNA binding"/>
    <property type="evidence" value="ECO:0007669"/>
    <property type="project" value="UniProtKB-KW"/>
</dbReference>
<dbReference type="InterPro" id="IPR000835">
    <property type="entry name" value="HTH_MarR-typ"/>
</dbReference>
<dbReference type="Pfam" id="PF12802">
    <property type="entry name" value="MarR_2"/>
    <property type="match status" value="1"/>
</dbReference>
<sequence length="163" mass="18607">MSSRENAEELIHIIKDMSKNKAVNIMNSYSRGEMPVLGYLMHHLEEGVVPSEIGHVCQISTARVANILNALEEKNLVTREIDKNDRRKILVRITETGKAKAMIAKDEIITNLEKVLEEIGENDSRELLRLLRSFIEIAYRINFMKDVKSKLMNEEGLKGENNA</sequence>
<accession>A0A841C1S8</accession>
<name>A0A841C1S8_9LACT</name>
<dbReference type="RefSeq" id="WP_183539416.1">
    <property type="nucleotide sequence ID" value="NZ_DASWOY010000009.1"/>
</dbReference>
<dbReference type="EMBL" id="JACHHV010000009">
    <property type="protein sequence ID" value="MBB5887866.1"/>
    <property type="molecule type" value="Genomic_DNA"/>
</dbReference>
<protein>
    <submittedName>
        <fullName evidence="2">DNA-binding MarR family transcriptional regulator</fullName>
    </submittedName>
</protein>
<dbReference type="PROSITE" id="PS50995">
    <property type="entry name" value="HTH_MARR_2"/>
    <property type="match status" value="1"/>
</dbReference>
<dbReference type="Gene3D" id="1.10.10.10">
    <property type="entry name" value="Winged helix-like DNA-binding domain superfamily/Winged helix DNA-binding domain"/>
    <property type="match status" value="1"/>
</dbReference>
<evidence type="ECO:0000313" key="2">
    <source>
        <dbReference type="EMBL" id="MBB5887866.1"/>
    </source>
</evidence>
<gene>
    <name evidence="2" type="ORF">HNQ37_000745</name>
</gene>
<evidence type="ECO:0000259" key="1">
    <source>
        <dbReference type="PROSITE" id="PS50995"/>
    </source>
</evidence>
<organism evidence="2 3">
    <name type="scientific">Lactovum miscens</name>
    <dbReference type="NCBI Taxonomy" id="190387"/>
    <lineage>
        <taxon>Bacteria</taxon>
        <taxon>Bacillati</taxon>
        <taxon>Bacillota</taxon>
        <taxon>Bacilli</taxon>
        <taxon>Lactobacillales</taxon>
        <taxon>Streptococcaceae</taxon>
        <taxon>Lactovum</taxon>
    </lineage>
</organism>
<keyword evidence="2" id="KW-0238">DNA-binding</keyword>
<dbReference type="GO" id="GO:0006950">
    <property type="term" value="P:response to stress"/>
    <property type="evidence" value="ECO:0007669"/>
    <property type="project" value="TreeGrafter"/>
</dbReference>
<feature type="domain" description="HTH marR-type" evidence="1">
    <location>
        <begin position="7"/>
        <end position="136"/>
    </location>
</feature>
<proteinExistence type="predicted"/>